<gene>
    <name evidence="3" type="ORF">HMPREF1872_01397</name>
</gene>
<evidence type="ECO:0000256" key="1">
    <source>
        <dbReference type="SAM" id="MobiDB-lite"/>
    </source>
</evidence>
<proteinExistence type="predicted"/>
<protein>
    <recommendedName>
        <fullName evidence="5">ABC transporter, solute-binding protein</fullName>
    </recommendedName>
</protein>
<comment type="caution">
    <text evidence="3">The sequence shown here is derived from an EMBL/GenBank/DDBJ whole genome shotgun (WGS) entry which is preliminary data.</text>
</comment>
<dbReference type="EMBL" id="LSCV01000045">
    <property type="protein sequence ID" value="KXB38910.1"/>
    <property type="molecule type" value="Genomic_DNA"/>
</dbReference>
<dbReference type="PROSITE" id="PS51257">
    <property type="entry name" value="PROKAR_LIPOPROTEIN"/>
    <property type="match status" value="1"/>
</dbReference>
<dbReference type="PATRIC" id="fig|1497955.3.peg.1364"/>
<reference evidence="4" key="1">
    <citation type="submission" date="2016-01" db="EMBL/GenBank/DDBJ databases">
        <authorList>
            <person name="Mitreva M."/>
            <person name="Pepin K.H."/>
            <person name="Mihindukulasuriya K.A."/>
            <person name="Fulton R."/>
            <person name="Fronick C."/>
            <person name="O'Laughlin M."/>
            <person name="Miner T."/>
            <person name="Herter B."/>
            <person name="Rosa B.A."/>
            <person name="Cordes M."/>
            <person name="Tomlinson C."/>
            <person name="Wollam A."/>
            <person name="Palsikar V.B."/>
            <person name="Mardis E.R."/>
            <person name="Wilson R.K."/>
        </authorList>
    </citation>
    <scope>NUCLEOTIDE SEQUENCE [LARGE SCALE GENOMIC DNA]</scope>
    <source>
        <strain evidence="4">KA00274</strain>
    </source>
</reference>
<keyword evidence="2" id="KW-0732">Signal</keyword>
<accession>A0A133Y6U1</accession>
<evidence type="ECO:0000313" key="4">
    <source>
        <dbReference type="Proteomes" id="UP000070080"/>
    </source>
</evidence>
<feature type="signal peptide" evidence="2">
    <location>
        <begin position="1"/>
        <end position="20"/>
    </location>
</feature>
<evidence type="ECO:0008006" key="5">
    <source>
        <dbReference type="Google" id="ProtNLM"/>
    </source>
</evidence>
<feature type="chain" id="PRO_5038706449" description="ABC transporter, solute-binding protein" evidence="2">
    <location>
        <begin position="21"/>
        <end position="455"/>
    </location>
</feature>
<organism evidence="3 4">
    <name type="scientific">Amygdalobacter nucleatus</name>
    <dbReference type="NCBI Taxonomy" id="3029274"/>
    <lineage>
        <taxon>Bacteria</taxon>
        <taxon>Bacillati</taxon>
        <taxon>Bacillota</taxon>
        <taxon>Clostridia</taxon>
        <taxon>Eubacteriales</taxon>
        <taxon>Oscillospiraceae</taxon>
        <taxon>Amygdalobacter</taxon>
    </lineage>
</organism>
<feature type="region of interest" description="Disordered" evidence="1">
    <location>
        <begin position="25"/>
        <end position="49"/>
    </location>
</feature>
<keyword evidence="4" id="KW-1185">Reference proteome</keyword>
<dbReference type="AlphaFoldDB" id="A0A133Y6U1"/>
<sequence length="455" mass="50500">MKKYLALVLSITLLGSFLGACQKKTTAPSQTADEQTKQSASESKAEASHEDVATVIQAAEKLSNKELFEKAVKELDGKTMYGIGTSSRGKNAAENFIKELKKIKPDFSGKIAWSQPKNNSIFEALTADIQGETGTYAMTMLTDGLQVKNKLVDTGLLLNYIPKDFAEAKGVNLDRDGKPFLNLLTVVKTFMLNNQGERQIKNFWDLVAKDSHPLFMGVNSETIGKTFLYMLTNEKYANLVKYAFDKLSKDQQAYFQPTIDAMQKEAKELGLEAENAAYGLAWVKLWCEQYNKVTDDGPICKQLVSKSAVDEVGLLVYSKLRAVEESAESSVKNVDIVAYQDDYVGIGGYSFKNYLMIPKTSPLPWSACAFIAYMTTYKEGFQAWGKDIGSYATNPAINQDHSKDGVVDGKLEFPAKNDRGIDWWINEANVVVEEPEYLAKVAPVLSDVVDGWLKE</sequence>
<dbReference type="STRING" id="1497955.HMPREF1872_01397"/>
<evidence type="ECO:0000256" key="2">
    <source>
        <dbReference type="SAM" id="SignalP"/>
    </source>
</evidence>
<dbReference type="RefSeq" id="WP_315573178.1">
    <property type="nucleotide sequence ID" value="NZ_CP118869.1"/>
</dbReference>
<dbReference type="SUPFAM" id="SSF53850">
    <property type="entry name" value="Periplasmic binding protein-like II"/>
    <property type="match status" value="1"/>
</dbReference>
<name>A0A133Y6U1_9FIRM</name>
<dbReference type="Proteomes" id="UP000070080">
    <property type="component" value="Unassembled WGS sequence"/>
</dbReference>
<evidence type="ECO:0000313" key="3">
    <source>
        <dbReference type="EMBL" id="KXB38910.1"/>
    </source>
</evidence>
<dbReference type="Gene3D" id="3.40.190.10">
    <property type="entry name" value="Periplasmic binding protein-like II"/>
    <property type="match status" value="1"/>
</dbReference>